<comment type="subcellular location">
    <subcellularLocation>
        <location evidence="3">Membrane</location>
        <topology evidence="3">Multi-pass membrane protein</topology>
    </subcellularLocation>
</comment>
<dbReference type="FunFam" id="3.30.70.1230:FF:000006">
    <property type="entry name" value="Adenylate cyclase"/>
    <property type="match status" value="1"/>
</dbReference>
<dbReference type="GO" id="GO:0006171">
    <property type="term" value="P:cAMP biosynthetic process"/>
    <property type="evidence" value="ECO:0007669"/>
    <property type="project" value="UniProtKB-KW"/>
</dbReference>
<name>V4AY67_LOTGI</name>
<sequence length="889" mass="101824">IGANILLCIGSCILGCISNFYYDHKHRVSFLETKSSLIIKVNIEQGQLEQERLLLSILPKHVADEMIRHWGSLDAGQFRKIYMSRHEDVSILFADIVGFTAISSSCTAPELVKILNELFANFDRLSNTFRQARIKILGDCYYCVCGASEPRTDHAVLAIHMGLAMVDIIKDVAEKKEKDVNMRVGIHTGAVLAGVLGQKQWQFDVLGKEVTIANKMESSGVPGRVHISHKTKNFLTDEFELEPGNGQDRDDVLRMNNIVTYLVKGVLKPQIKKQLSVLKNRNAPLSSCRNIILYHLNLKEDNNVRNSVTSGRKVIYHLNISSTRRDSFQCRLKLFKIQFLLGGPISMDEVEFYKRLEDTLSSRNEKKSLSQRRSVYMSIWSLWFTEPGVEEMYRKSQEPLCGCGMVGLCCTLTSTFLAKICVLPRSLLVILVYFVGVTLLAVMTIFTWPQTNKVRVRRFGSWLNGSRITRILSSLLCVLVLFVADTTGIVSITSPTYNVSGKYLDPEDPHCHFPPYFVCSICLVLLAVSCIMEFGYLMIYLLSMCFSIFICITTNTVLHDLFDNYDINVSPRYVTILFLIPILFWCTLALNIPSKYYLCGILFTVSVTILLISRYLDRTYRRLFFWKYETTKQKKQVYELRRKNEALIYNILPAHVARDFIGRYRRDDELYSHSYSHIGVMFAACPNFNDFYNESSVNNNGLECLRFLNEIISDYDELLEQPRFSCVCKIKTVGPTYMAASGMTVNLHDEVRCIFLFQNIDEKEKWNHLDKLVQFAFLMFDTLKKINEQSFNNFILRIGINHGPIVAGVIGARKPHYDIWGNTVNVASRMESTGHVSKIQVVEETKNILEMFGYTFEKRGYVFVKGKGDLVTYFIKEHIPVTVMPHQVI</sequence>
<dbReference type="GO" id="GO:0004016">
    <property type="term" value="F:adenylate cyclase activity"/>
    <property type="evidence" value="ECO:0007669"/>
    <property type="project" value="UniProtKB-EC"/>
</dbReference>
<dbReference type="Proteomes" id="UP000030746">
    <property type="component" value="Unassembled WGS sequence"/>
</dbReference>
<evidence type="ECO:0000256" key="13">
    <source>
        <dbReference type="ARBA" id="ARBA00023239"/>
    </source>
</evidence>
<evidence type="ECO:0000256" key="5">
    <source>
        <dbReference type="ARBA" id="ARBA00022692"/>
    </source>
</evidence>
<dbReference type="STRING" id="225164.V4AY67"/>
<feature type="transmembrane region" description="Helical" evidence="15">
    <location>
        <begin position="427"/>
        <end position="448"/>
    </location>
</feature>
<feature type="transmembrane region" description="Helical" evidence="15">
    <location>
        <begin position="468"/>
        <end position="493"/>
    </location>
</feature>
<keyword evidence="11" id="KW-0115">cAMP biosynthesis</keyword>
<evidence type="ECO:0000259" key="16">
    <source>
        <dbReference type="PROSITE" id="PS50125"/>
    </source>
</evidence>
<evidence type="ECO:0000256" key="9">
    <source>
        <dbReference type="ARBA" id="ARBA00022842"/>
    </source>
</evidence>
<dbReference type="GO" id="GO:0005886">
    <property type="term" value="C:plasma membrane"/>
    <property type="evidence" value="ECO:0007669"/>
    <property type="project" value="TreeGrafter"/>
</dbReference>
<dbReference type="Pfam" id="PF00211">
    <property type="entry name" value="Guanylate_cyc"/>
    <property type="match status" value="2"/>
</dbReference>
<dbReference type="EC" id="4.6.1.1" evidence="4"/>
<keyword evidence="6" id="KW-0479">Metal-binding</keyword>
<feature type="domain" description="Guanylate cyclase" evidence="16">
    <location>
        <begin position="679"/>
        <end position="831"/>
    </location>
</feature>
<dbReference type="InterPro" id="IPR001054">
    <property type="entry name" value="A/G_cyclase"/>
</dbReference>
<evidence type="ECO:0000256" key="14">
    <source>
        <dbReference type="RuleBase" id="RU000405"/>
    </source>
</evidence>
<evidence type="ECO:0000256" key="1">
    <source>
        <dbReference type="ARBA" id="ARBA00001593"/>
    </source>
</evidence>
<dbReference type="PANTHER" id="PTHR45627">
    <property type="entry name" value="ADENYLATE CYCLASE TYPE 1"/>
    <property type="match status" value="1"/>
</dbReference>
<dbReference type="KEGG" id="lgi:LOTGIDRAFT_142752"/>
<evidence type="ECO:0000256" key="6">
    <source>
        <dbReference type="ARBA" id="ARBA00022723"/>
    </source>
</evidence>
<accession>V4AY67</accession>
<dbReference type="GO" id="GO:0005524">
    <property type="term" value="F:ATP binding"/>
    <property type="evidence" value="ECO:0007669"/>
    <property type="project" value="UniProtKB-KW"/>
</dbReference>
<keyword evidence="5 15" id="KW-0812">Transmembrane</keyword>
<keyword evidence="8" id="KW-0067">ATP-binding</keyword>
<dbReference type="EMBL" id="KB201241">
    <property type="protein sequence ID" value="ESO98551.1"/>
    <property type="molecule type" value="Genomic_DNA"/>
</dbReference>
<dbReference type="FunFam" id="3.30.70.1230:FF:000014">
    <property type="entry name" value="adenylate cyclase type 9"/>
    <property type="match status" value="1"/>
</dbReference>
<evidence type="ECO:0000256" key="2">
    <source>
        <dbReference type="ARBA" id="ARBA00001946"/>
    </source>
</evidence>
<dbReference type="AlphaFoldDB" id="V4AY67"/>
<dbReference type="GO" id="GO:0035556">
    <property type="term" value="P:intracellular signal transduction"/>
    <property type="evidence" value="ECO:0007669"/>
    <property type="project" value="InterPro"/>
</dbReference>
<dbReference type="PROSITE" id="PS50125">
    <property type="entry name" value="GUANYLATE_CYCLASE_2"/>
    <property type="match status" value="2"/>
</dbReference>
<evidence type="ECO:0000256" key="4">
    <source>
        <dbReference type="ARBA" id="ARBA00012201"/>
    </source>
</evidence>
<proteinExistence type="inferred from homology"/>
<dbReference type="CDD" id="cd07302">
    <property type="entry name" value="CHD"/>
    <property type="match status" value="2"/>
</dbReference>
<dbReference type="GeneID" id="20234608"/>
<evidence type="ECO:0000256" key="12">
    <source>
        <dbReference type="ARBA" id="ARBA00023136"/>
    </source>
</evidence>
<dbReference type="GO" id="GO:0007189">
    <property type="term" value="P:adenylate cyclase-activating G protein-coupled receptor signaling pathway"/>
    <property type="evidence" value="ECO:0007669"/>
    <property type="project" value="TreeGrafter"/>
</dbReference>
<dbReference type="HOGENOM" id="CLU_001072_2_5_1"/>
<keyword evidence="12 15" id="KW-0472">Membrane</keyword>
<feature type="transmembrane region" description="Helical" evidence="15">
    <location>
        <begin position="570"/>
        <end position="590"/>
    </location>
</feature>
<evidence type="ECO:0000256" key="8">
    <source>
        <dbReference type="ARBA" id="ARBA00022840"/>
    </source>
</evidence>
<dbReference type="Gene3D" id="3.30.70.1230">
    <property type="entry name" value="Nucleotide cyclase"/>
    <property type="match status" value="2"/>
</dbReference>
<feature type="transmembrane region" description="Helical" evidence="15">
    <location>
        <begin position="539"/>
        <end position="558"/>
    </location>
</feature>
<evidence type="ECO:0000256" key="15">
    <source>
        <dbReference type="SAM" id="Phobius"/>
    </source>
</evidence>
<protein>
    <recommendedName>
        <fullName evidence="4">adenylate cyclase</fullName>
        <ecNumber evidence="4">4.6.1.1</ecNumber>
    </recommendedName>
</protein>
<feature type="domain" description="Guanylate cyclase" evidence="16">
    <location>
        <begin position="90"/>
        <end position="217"/>
    </location>
</feature>
<evidence type="ECO:0000256" key="3">
    <source>
        <dbReference type="ARBA" id="ARBA00004141"/>
    </source>
</evidence>
<keyword evidence="7" id="KW-0547">Nucleotide-binding</keyword>
<dbReference type="SUPFAM" id="SSF55073">
    <property type="entry name" value="Nucleotide cyclase"/>
    <property type="match status" value="2"/>
</dbReference>
<dbReference type="PROSITE" id="PS00452">
    <property type="entry name" value="GUANYLATE_CYCLASE_1"/>
    <property type="match status" value="1"/>
</dbReference>
<dbReference type="PANTHER" id="PTHR45627:SF30">
    <property type="entry name" value="ADENYLATE CYCLASE TYPE 3"/>
    <property type="match status" value="1"/>
</dbReference>
<dbReference type="OrthoDB" id="10261550at2759"/>
<dbReference type="GO" id="GO:0046872">
    <property type="term" value="F:metal ion binding"/>
    <property type="evidence" value="ECO:0007669"/>
    <property type="project" value="UniProtKB-KW"/>
</dbReference>
<keyword evidence="18" id="KW-1185">Reference proteome</keyword>
<keyword evidence="10 15" id="KW-1133">Transmembrane helix</keyword>
<keyword evidence="13 14" id="KW-0456">Lyase</keyword>
<reference evidence="17 18" key="1">
    <citation type="journal article" date="2013" name="Nature">
        <title>Insights into bilaterian evolution from three spiralian genomes.</title>
        <authorList>
            <person name="Simakov O."/>
            <person name="Marletaz F."/>
            <person name="Cho S.J."/>
            <person name="Edsinger-Gonzales E."/>
            <person name="Havlak P."/>
            <person name="Hellsten U."/>
            <person name="Kuo D.H."/>
            <person name="Larsson T."/>
            <person name="Lv J."/>
            <person name="Arendt D."/>
            <person name="Savage R."/>
            <person name="Osoegawa K."/>
            <person name="de Jong P."/>
            <person name="Grimwood J."/>
            <person name="Chapman J.A."/>
            <person name="Shapiro H."/>
            <person name="Aerts A."/>
            <person name="Otillar R.P."/>
            <person name="Terry A.Y."/>
            <person name="Boore J.L."/>
            <person name="Grigoriev I.V."/>
            <person name="Lindberg D.R."/>
            <person name="Seaver E.C."/>
            <person name="Weisblat D.A."/>
            <person name="Putnam N.H."/>
            <person name="Rokhsar D.S."/>
        </authorList>
    </citation>
    <scope>NUCLEOTIDE SEQUENCE [LARGE SCALE GENOMIC DNA]</scope>
</reference>
<organism evidence="17 18">
    <name type="scientific">Lottia gigantea</name>
    <name type="common">Giant owl limpet</name>
    <dbReference type="NCBI Taxonomy" id="225164"/>
    <lineage>
        <taxon>Eukaryota</taxon>
        <taxon>Metazoa</taxon>
        <taxon>Spiralia</taxon>
        <taxon>Lophotrochozoa</taxon>
        <taxon>Mollusca</taxon>
        <taxon>Gastropoda</taxon>
        <taxon>Patellogastropoda</taxon>
        <taxon>Lottioidea</taxon>
        <taxon>Lottiidae</taxon>
        <taxon>Lottia</taxon>
    </lineage>
</organism>
<dbReference type="RefSeq" id="XP_009050770.1">
    <property type="nucleotide sequence ID" value="XM_009052522.1"/>
</dbReference>
<feature type="non-terminal residue" evidence="17">
    <location>
        <position position="1"/>
    </location>
</feature>
<comment type="similarity">
    <text evidence="14">Belongs to the adenylyl cyclase class-4/guanylyl cyclase family.</text>
</comment>
<gene>
    <name evidence="17" type="ORF">LOTGIDRAFT_142752</name>
</gene>
<evidence type="ECO:0000313" key="18">
    <source>
        <dbReference type="Proteomes" id="UP000030746"/>
    </source>
</evidence>
<dbReference type="SMART" id="SM00044">
    <property type="entry name" value="CYCc"/>
    <property type="match status" value="2"/>
</dbReference>
<keyword evidence="9" id="KW-0460">Magnesium</keyword>
<feature type="transmembrane region" description="Helical" evidence="15">
    <location>
        <begin position="597"/>
        <end position="616"/>
    </location>
</feature>
<comment type="catalytic activity">
    <reaction evidence="1">
        <text>ATP = 3',5'-cyclic AMP + diphosphate</text>
        <dbReference type="Rhea" id="RHEA:15389"/>
        <dbReference type="ChEBI" id="CHEBI:30616"/>
        <dbReference type="ChEBI" id="CHEBI:33019"/>
        <dbReference type="ChEBI" id="CHEBI:58165"/>
        <dbReference type="EC" id="4.6.1.1"/>
    </reaction>
</comment>
<evidence type="ECO:0000256" key="10">
    <source>
        <dbReference type="ARBA" id="ARBA00022989"/>
    </source>
</evidence>
<feature type="transmembrane region" description="Helical" evidence="15">
    <location>
        <begin position="513"/>
        <end position="532"/>
    </location>
</feature>
<comment type="cofactor">
    <cofactor evidence="2">
        <name>Mg(2+)</name>
        <dbReference type="ChEBI" id="CHEBI:18420"/>
    </cofactor>
</comment>
<dbReference type="InterPro" id="IPR029787">
    <property type="entry name" value="Nucleotide_cyclase"/>
</dbReference>
<dbReference type="OMA" id="CVYMGLS"/>
<evidence type="ECO:0000256" key="7">
    <source>
        <dbReference type="ARBA" id="ARBA00022741"/>
    </source>
</evidence>
<evidence type="ECO:0000313" key="17">
    <source>
        <dbReference type="EMBL" id="ESO98551.1"/>
    </source>
</evidence>
<dbReference type="InterPro" id="IPR018297">
    <property type="entry name" value="A/G_cyclase_CS"/>
</dbReference>
<dbReference type="CTD" id="20234608"/>
<evidence type="ECO:0000256" key="11">
    <source>
        <dbReference type="ARBA" id="ARBA00022998"/>
    </source>
</evidence>